<dbReference type="InterPro" id="IPR001610">
    <property type="entry name" value="PAC"/>
</dbReference>
<proteinExistence type="predicted"/>
<evidence type="ECO:0000259" key="4">
    <source>
        <dbReference type="PROSITE" id="PS50113"/>
    </source>
</evidence>
<evidence type="ECO:0000313" key="6">
    <source>
        <dbReference type="Proteomes" id="UP001055167"/>
    </source>
</evidence>
<gene>
    <name evidence="5" type="ORF">OPKNFCMD_6265</name>
</gene>
<dbReference type="InterPro" id="IPR004089">
    <property type="entry name" value="MCPsignal_dom"/>
</dbReference>
<dbReference type="SUPFAM" id="SSF55785">
    <property type="entry name" value="PYP-like sensor domain (PAS domain)"/>
    <property type="match status" value="3"/>
</dbReference>
<dbReference type="SMART" id="SM00283">
    <property type="entry name" value="MA"/>
    <property type="match status" value="1"/>
</dbReference>
<dbReference type="Proteomes" id="UP001055167">
    <property type="component" value="Unassembled WGS sequence"/>
</dbReference>
<dbReference type="PROSITE" id="PS50112">
    <property type="entry name" value="PAS"/>
    <property type="match status" value="3"/>
</dbReference>
<feature type="domain" description="PAC" evidence="4">
    <location>
        <begin position="80"/>
        <end position="132"/>
    </location>
</feature>
<dbReference type="Pfam" id="PF00015">
    <property type="entry name" value="MCPsignal"/>
    <property type="match status" value="1"/>
</dbReference>
<dbReference type="Gene3D" id="1.10.287.950">
    <property type="entry name" value="Methyl-accepting chemotaxis protein"/>
    <property type="match status" value="1"/>
</dbReference>
<sequence length="614" mass="67447">MLLQPSKTSAILSALYRSQAIIELGIDGTIVSANESFLSILGYRPEEVAGRHHSMFLAPGEREGEEYRQFWESLKRGVHQTAEYRRIGKGGREVWIQATYNPLLGRGGRPFGVVKVATDVTMQKLLAADHQGQLAALHRSQGVIEFGLDGTILTANENFLSAVGYRLEEIRGRHHSMFVEPLERRSLDYLRFWEALRRGEYQAAEYRRVGKEGREVWIQATYNPVTDAFGKLLKIVKFSTDITAQQRRNADHENQLAALHRSQGVIEFDMDGLILTANENFLSLVGYRLEEIRGRHHSLFLRDEDKQGSAYRIFWERLKQGEHQTAEYKRVGKQGREVWIQATYTPIRDRAGELLKVVKFASDITAEIESRMRRNALQKVIDGDLDGIARSVSQASQQAVIAAQASVTLSGNARSVAEGARELATSVGESSRQVNYALDVTRQAVDQANATSTVVAGLATEAQRIGEIVSLIEGIASQTNLLALNATIESARAGHAGKGFAVVAAEVKNLALQTARATEEISSQIAATQVVAAQAANAITEIGATIARVNEVSATISVAVERQAAVARDISDRMKFVTTSVSEISQNITVIAGSTQHIDHSTTQVRESSRAIAS</sequence>
<evidence type="ECO:0000259" key="3">
    <source>
        <dbReference type="PROSITE" id="PS50112"/>
    </source>
</evidence>
<accession>A0ABQ4R8F4</accession>
<evidence type="ECO:0000313" key="5">
    <source>
        <dbReference type="EMBL" id="GJD53489.1"/>
    </source>
</evidence>
<evidence type="ECO:0008006" key="7">
    <source>
        <dbReference type="Google" id="ProtNLM"/>
    </source>
</evidence>
<feature type="domain" description="Methyl-accepting transducer" evidence="2">
    <location>
        <begin position="409"/>
        <end position="599"/>
    </location>
</feature>
<dbReference type="SMART" id="SM00091">
    <property type="entry name" value="PAS"/>
    <property type="match status" value="3"/>
</dbReference>
<name>A0ABQ4R8F4_9HYPH</name>
<dbReference type="PANTHER" id="PTHR24422:SF10">
    <property type="entry name" value="CHEMOTAXIS PROTEIN METHYLTRANSFERASE 2"/>
    <property type="match status" value="1"/>
</dbReference>
<dbReference type="PROSITE" id="PS50113">
    <property type="entry name" value="PAC"/>
    <property type="match status" value="3"/>
</dbReference>
<dbReference type="SUPFAM" id="SSF58104">
    <property type="entry name" value="Methyl-accepting chemotaxis protein (MCP) signaling domain"/>
    <property type="match status" value="1"/>
</dbReference>
<dbReference type="Gene3D" id="3.30.450.20">
    <property type="entry name" value="PAS domain"/>
    <property type="match status" value="3"/>
</dbReference>
<feature type="domain" description="PAS" evidence="3">
    <location>
        <begin position="21"/>
        <end position="77"/>
    </location>
</feature>
<dbReference type="PANTHER" id="PTHR24422">
    <property type="entry name" value="CHEMOTAXIS PROTEIN METHYLTRANSFERASE"/>
    <property type="match status" value="1"/>
</dbReference>
<dbReference type="SMART" id="SM00086">
    <property type="entry name" value="PAC"/>
    <property type="match status" value="3"/>
</dbReference>
<dbReference type="InterPro" id="IPR000700">
    <property type="entry name" value="PAS-assoc_C"/>
</dbReference>
<evidence type="ECO:0000259" key="2">
    <source>
        <dbReference type="PROSITE" id="PS50111"/>
    </source>
</evidence>
<dbReference type="InterPro" id="IPR013655">
    <property type="entry name" value="PAS_fold_3"/>
</dbReference>
<dbReference type="PROSITE" id="PS50111">
    <property type="entry name" value="CHEMOTAXIS_TRANSDUC_2"/>
    <property type="match status" value="1"/>
</dbReference>
<feature type="domain" description="PAS" evidence="3">
    <location>
        <begin position="265"/>
        <end position="307"/>
    </location>
</feature>
<dbReference type="InterPro" id="IPR050903">
    <property type="entry name" value="Bact_Chemotaxis_MeTrfase"/>
</dbReference>
<feature type="domain" description="PAC" evidence="4">
    <location>
        <begin position="202"/>
        <end position="254"/>
    </location>
</feature>
<feature type="domain" description="PAC" evidence="4">
    <location>
        <begin position="324"/>
        <end position="376"/>
    </location>
</feature>
<keyword evidence="6" id="KW-1185">Reference proteome</keyword>
<dbReference type="RefSeq" id="WP_128563230.1">
    <property type="nucleotide sequence ID" value="NZ_BPQH01000030.1"/>
</dbReference>
<comment type="caution">
    <text evidence="5">The sequence shown here is derived from an EMBL/GenBank/DDBJ whole genome shotgun (WGS) entry which is preliminary data.</text>
</comment>
<protein>
    <recommendedName>
        <fullName evidence="7">PAS domain S-box protein</fullName>
    </recommendedName>
</protein>
<reference evidence="5" key="1">
    <citation type="journal article" date="2021" name="Front. Microbiol.">
        <title>Comprehensive Comparative Genomics and Phenotyping of Methylobacterium Species.</title>
        <authorList>
            <person name="Alessa O."/>
            <person name="Ogura Y."/>
            <person name="Fujitani Y."/>
            <person name="Takami H."/>
            <person name="Hayashi T."/>
            <person name="Sahin N."/>
            <person name="Tani A."/>
        </authorList>
    </citation>
    <scope>NUCLEOTIDE SEQUENCE</scope>
    <source>
        <strain evidence="5">KCTC 52305</strain>
    </source>
</reference>
<dbReference type="InterPro" id="IPR035965">
    <property type="entry name" value="PAS-like_dom_sf"/>
</dbReference>
<dbReference type="Pfam" id="PF08447">
    <property type="entry name" value="PAS_3"/>
    <property type="match status" value="3"/>
</dbReference>
<dbReference type="CDD" id="cd00130">
    <property type="entry name" value="PAS"/>
    <property type="match status" value="3"/>
</dbReference>
<reference evidence="5" key="2">
    <citation type="submission" date="2021-08" db="EMBL/GenBank/DDBJ databases">
        <authorList>
            <person name="Tani A."/>
            <person name="Ola A."/>
            <person name="Ogura Y."/>
            <person name="Katsura K."/>
            <person name="Hayashi T."/>
        </authorList>
    </citation>
    <scope>NUCLEOTIDE SEQUENCE</scope>
    <source>
        <strain evidence="5">KCTC 52305</strain>
    </source>
</reference>
<evidence type="ECO:0000256" key="1">
    <source>
        <dbReference type="PROSITE-ProRule" id="PRU00284"/>
    </source>
</evidence>
<dbReference type="InterPro" id="IPR000014">
    <property type="entry name" value="PAS"/>
</dbReference>
<feature type="domain" description="PAS" evidence="3">
    <location>
        <begin position="149"/>
        <end position="199"/>
    </location>
</feature>
<keyword evidence="1" id="KW-0807">Transducer</keyword>
<organism evidence="5 6">
    <name type="scientific">Methylobacterium crusticola</name>
    <dbReference type="NCBI Taxonomy" id="1697972"/>
    <lineage>
        <taxon>Bacteria</taxon>
        <taxon>Pseudomonadati</taxon>
        <taxon>Pseudomonadota</taxon>
        <taxon>Alphaproteobacteria</taxon>
        <taxon>Hyphomicrobiales</taxon>
        <taxon>Methylobacteriaceae</taxon>
        <taxon>Methylobacterium</taxon>
    </lineage>
</organism>
<dbReference type="NCBIfam" id="TIGR00229">
    <property type="entry name" value="sensory_box"/>
    <property type="match status" value="3"/>
</dbReference>
<dbReference type="EMBL" id="BPQH01000030">
    <property type="protein sequence ID" value="GJD53489.1"/>
    <property type="molecule type" value="Genomic_DNA"/>
</dbReference>